<dbReference type="InterPro" id="IPR013655">
    <property type="entry name" value="PAS_fold_3"/>
</dbReference>
<dbReference type="SUPFAM" id="SSF52172">
    <property type="entry name" value="CheY-like"/>
    <property type="match status" value="1"/>
</dbReference>
<dbReference type="InterPro" id="IPR000700">
    <property type="entry name" value="PAS-assoc_C"/>
</dbReference>
<evidence type="ECO:0000256" key="3">
    <source>
        <dbReference type="ARBA" id="ARBA00022553"/>
    </source>
</evidence>
<dbReference type="EMBL" id="JAHCVJ010000006">
    <property type="protein sequence ID" value="MBT0665695.1"/>
    <property type="molecule type" value="Genomic_DNA"/>
</dbReference>
<dbReference type="CDD" id="cd00130">
    <property type="entry name" value="PAS"/>
    <property type="match status" value="1"/>
</dbReference>
<comment type="catalytic activity">
    <reaction evidence="1">
        <text>ATP + protein L-histidine = ADP + protein N-phospho-L-histidine.</text>
        <dbReference type="EC" id="2.7.13.3"/>
    </reaction>
</comment>
<evidence type="ECO:0000313" key="11">
    <source>
        <dbReference type="Proteomes" id="UP000811899"/>
    </source>
</evidence>
<dbReference type="Pfam" id="PF11845">
    <property type="entry name" value="Tll0287-like"/>
    <property type="match status" value="1"/>
</dbReference>
<dbReference type="SMART" id="SM00387">
    <property type="entry name" value="HATPase_c"/>
    <property type="match status" value="1"/>
</dbReference>
<dbReference type="NCBIfam" id="TIGR00229">
    <property type="entry name" value="sensory_box"/>
    <property type="match status" value="1"/>
</dbReference>
<dbReference type="Pfam" id="PF02518">
    <property type="entry name" value="HATPase_c"/>
    <property type="match status" value="1"/>
</dbReference>
<dbReference type="PANTHER" id="PTHR43065">
    <property type="entry name" value="SENSOR HISTIDINE KINASE"/>
    <property type="match status" value="1"/>
</dbReference>
<dbReference type="PROSITE" id="PS50109">
    <property type="entry name" value="HIS_KIN"/>
    <property type="match status" value="1"/>
</dbReference>
<feature type="modified residue" description="4-aspartylphosphate" evidence="4">
    <location>
        <position position="676"/>
    </location>
</feature>
<dbReference type="SUPFAM" id="SSF55874">
    <property type="entry name" value="ATPase domain of HSP90 chaperone/DNA topoisomerase II/histidine kinase"/>
    <property type="match status" value="1"/>
</dbReference>
<dbReference type="PROSITE" id="PS50112">
    <property type="entry name" value="PAS"/>
    <property type="match status" value="1"/>
</dbReference>
<accession>A0AAW4LAU0</accession>
<dbReference type="InterPro" id="IPR036890">
    <property type="entry name" value="HATPase_C_sf"/>
</dbReference>
<dbReference type="InterPro" id="IPR001789">
    <property type="entry name" value="Sig_transdc_resp-reg_receiver"/>
</dbReference>
<feature type="domain" description="PAS" evidence="8">
    <location>
        <begin position="234"/>
        <end position="306"/>
    </location>
</feature>
<dbReference type="InterPro" id="IPR003594">
    <property type="entry name" value="HATPase_dom"/>
</dbReference>
<dbReference type="PROSITE" id="PS50113">
    <property type="entry name" value="PAC"/>
    <property type="match status" value="1"/>
</dbReference>
<dbReference type="PANTHER" id="PTHR43065:SF42">
    <property type="entry name" value="TWO-COMPONENT SENSOR PPRA"/>
    <property type="match status" value="1"/>
</dbReference>
<evidence type="ECO:0000259" key="8">
    <source>
        <dbReference type="PROSITE" id="PS50112"/>
    </source>
</evidence>
<dbReference type="InterPro" id="IPR004358">
    <property type="entry name" value="Sig_transdc_His_kin-like_C"/>
</dbReference>
<keyword evidence="5" id="KW-0472">Membrane</keyword>
<dbReference type="Pfam" id="PF08447">
    <property type="entry name" value="PAS_3"/>
    <property type="match status" value="1"/>
</dbReference>
<evidence type="ECO:0000256" key="5">
    <source>
        <dbReference type="SAM" id="Phobius"/>
    </source>
</evidence>
<feature type="domain" description="Histidine kinase" evidence="6">
    <location>
        <begin position="381"/>
        <end position="606"/>
    </location>
</feature>
<evidence type="ECO:0000259" key="9">
    <source>
        <dbReference type="PROSITE" id="PS50113"/>
    </source>
</evidence>
<dbReference type="Gene3D" id="3.30.565.10">
    <property type="entry name" value="Histidine kinase-like ATPase, C-terminal domain"/>
    <property type="match status" value="1"/>
</dbReference>
<keyword evidence="5" id="KW-0812">Transmembrane</keyword>
<dbReference type="InterPro" id="IPR035965">
    <property type="entry name" value="PAS-like_dom_sf"/>
</dbReference>
<dbReference type="EC" id="2.7.13.3" evidence="2"/>
<keyword evidence="3 4" id="KW-0597">Phosphoprotein</keyword>
<keyword evidence="11" id="KW-1185">Reference proteome</keyword>
<dbReference type="InterPro" id="IPR021796">
    <property type="entry name" value="Tll0287-like_dom"/>
</dbReference>
<dbReference type="GO" id="GO:0000155">
    <property type="term" value="F:phosphorelay sensor kinase activity"/>
    <property type="evidence" value="ECO:0007669"/>
    <property type="project" value="InterPro"/>
</dbReference>
<dbReference type="Gene3D" id="1.10.287.130">
    <property type="match status" value="1"/>
</dbReference>
<dbReference type="AlphaFoldDB" id="A0AAW4LAU0"/>
<dbReference type="InterPro" id="IPR000014">
    <property type="entry name" value="PAS"/>
</dbReference>
<dbReference type="InterPro" id="IPR005467">
    <property type="entry name" value="His_kinase_dom"/>
</dbReference>
<organism evidence="10 11">
    <name type="scientific">Geoanaerobacter pelophilus</name>
    <dbReference type="NCBI Taxonomy" id="60036"/>
    <lineage>
        <taxon>Bacteria</taxon>
        <taxon>Pseudomonadati</taxon>
        <taxon>Thermodesulfobacteriota</taxon>
        <taxon>Desulfuromonadia</taxon>
        <taxon>Geobacterales</taxon>
        <taxon>Geobacteraceae</taxon>
        <taxon>Geoanaerobacter</taxon>
    </lineage>
</organism>
<evidence type="ECO:0000259" key="7">
    <source>
        <dbReference type="PROSITE" id="PS50110"/>
    </source>
</evidence>
<dbReference type="PROSITE" id="PS50110">
    <property type="entry name" value="RESPONSE_REGULATORY"/>
    <property type="match status" value="1"/>
</dbReference>
<gene>
    <name evidence="10" type="ORF">KI809_15400</name>
</gene>
<sequence>MLCLIWTAVIVAITGVTLVAHHRSVILEAENEARDYFRLNYYYRAWGARLGGVYAAADKIEPNPYLTIPNRDVTTTDGKQLTLVNPAYMTRMVFSDIRKSSADPVVSKLTSLKPTNPENTPDSWEREALTAFEGKVIKEKSQVKEIDGKPYLRLISRFVTEQPCLKCHAQHGYKLDDIRGGISIAIPLKEYLEGEKRVRAYISSGYLFLWVLGCGGIVFATRRRAVYEKQLVHSEEKFRTMCDWTQDWEYWTDPSGTMMYVSPSCEQITGYTPDEFIRDRELVTRLVHPDDRDYYEKHHMTALSEIHGSEELQFRIIKRDGSIRWVQHLCRPVDLGNNNKGRRVSNRDISEQKRQAEERRQLELQMMHTQKLESLGVMAGGIAHDFNNILTSIVGNADIAMMRTSPESVIIENLKKIEEGAMRATDLAKQLLAYSGKGKFVVEPLDLNRLIEDMVHLLQVSISKKALLRFHFSDNLPSVEGDATQLRQVIMNVVINASDAIGNKSGVIAISTGCIECDRTYLKGVWMEENIPEGLYVYLEIADSGCGMDKETVAKIFDPFFTTKFTGRGLGMAAVLGIIRGHRGAIKVYSEPGKGTTFKVLLPAGERPAKIFNVDAVDPEWRGEGTVLLVDDEDTVCAIGSEMLKMLGFEAVTAADGCEALEKYKEAKGVRCIILDLTMPHMDGEQTFRELRKLDPEVKVIMSSGYNEHEINQKFAGKGLAGFIQKPYKLSTLKEVIMKALAEK</sequence>
<dbReference type="PRINTS" id="PR00344">
    <property type="entry name" value="BCTRLSENSOR"/>
</dbReference>
<feature type="transmembrane region" description="Helical" evidence="5">
    <location>
        <begin position="200"/>
        <end position="220"/>
    </location>
</feature>
<dbReference type="Proteomes" id="UP000811899">
    <property type="component" value="Unassembled WGS sequence"/>
</dbReference>
<comment type="caution">
    <text evidence="10">The sequence shown here is derived from an EMBL/GenBank/DDBJ whole genome shotgun (WGS) entry which is preliminary data.</text>
</comment>
<dbReference type="SMART" id="SM00448">
    <property type="entry name" value="REC"/>
    <property type="match status" value="1"/>
</dbReference>
<evidence type="ECO:0000259" key="6">
    <source>
        <dbReference type="PROSITE" id="PS50109"/>
    </source>
</evidence>
<reference evidence="10 11" key="1">
    <citation type="submission" date="2021-05" db="EMBL/GenBank/DDBJ databases">
        <title>The draft genome of Geobacter pelophilus DSM 12255.</title>
        <authorList>
            <person name="Xu Z."/>
            <person name="Masuda Y."/>
            <person name="Itoh H."/>
            <person name="Senoo K."/>
        </authorList>
    </citation>
    <scope>NUCLEOTIDE SEQUENCE [LARGE SCALE GENOMIC DNA]</scope>
    <source>
        <strain evidence="10 11">DSM 12255</strain>
    </source>
</reference>
<dbReference type="SUPFAM" id="SSF55785">
    <property type="entry name" value="PYP-like sensor domain (PAS domain)"/>
    <property type="match status" value="1"/>
</dbReference>
<evidence type="ECO:0000313" key="10">
    <source>
        <dbReference type="EMBL" id="MBT0665695.1"/>
    </source>
</evidence>
<evidence type="ECO:0000256" key="1">
    <source>
        <dbReference type="ARBA" id="ARBA00000085"/>
    </source>
</evidence>
<dbReference type="CDD" id="cd00082">
    <property type="entry name" value="HisKA"/>
    <property type="match status" value="1"/>
</dbReference>
<keyword evidence="5" id="KW-1133">Transmembrane helix</keyword>
<dbReference type="InterPro" id="IPR011006">
    <property type="entry name" value="CheY-like_superfamily"/>
</dbReference>
<dbReference type="Gene3D" id="3.40.50.2300">
    <property type="match status" value="1"/>
</dbReference>
<dbReference type="Pfam" id="PF00072">
    <property type="entry name" value="Response_reg"/>
    <property type="match status" value="1"/>
</dbReference>
<dbReference type="Gene3D" id="3.30.450.20">
    <property type="entry name" value="PAS domain"/>
    <property type="match status" value="1"/>
</dbReference>
<evidence type="ECO:0000256" key="4">
    <source>
        <dbReference type="PROSITE-ProRule" id="PRU00169"/>
    </source>
</evidence>
<name>A0AAW4LAU0_9BACT</name>
<feature type="domain" description="PAC" evidence="9">
    <location>
        <begin position="310"/>
        <end position="361"/>
    </location>
</feature>
<dbReference type="InterPro" id="IPR036097">
    <property type="entry name" value="HisK_dim/P_sf"/>
</dbReference>
<proteinExistence type="predicted"/>
<dbReference type="InterPro" id="IPR003661">
    <property type="entry name" value="HisK_dim/P_dom"/>
</dbReference>
<dbReference type="SMART" id="SM00091">
    <property type="entry name" value="PAS"/>
    <property type="match status" value="1"/>
</dbReference>
<evidence type="ECO:0000256" key="2">
    <source>
        <dbReference type="ARBA" id="ARBA00012438"/>
    </source>
</evidence>
<feature type="domain" description="Response regulatory" evidence="7">
    <location>
        <begin position="626"/>
        <end position="741"/>
    </location>
</feature>
<protein>
    <recommendedName>
        <fullName evidence="2">histidine kinase</fullName>
        <ecNumber evidence="2">2.7.13.3</ecNumber>
    </recommendedName>
</protein>
<dbReference type="SUPFAM" id="SSF47384">
    <property type="entry name" value="Homodimeric domain of signal transducing histidine kinase"/>
    <property type="match status" value="1"/>
</dbReference>
<dbReference type="Gene3D" id="3.30.450.290">
    <property type="match status" value="1"/>
</dbReference>